<dbReference type="Proteomes" id="UP000288943">
    <property type="component" value="Chromosome"/>
</dbReference>
<dbReference type="Gene3D" id="3.40.50.720">
    <property type="entry name" value="NAD(P)-binding Rossmann-like Domain"/>
    <property type="match status" value="1"/>
</dbReference>
<keyword evidence="6" id="KW-1185">Reference proteome</keyword>
<reference evidence="3 6" key="2">
    <citation type="submission" date="2022-05" db="EMBL/GenBank/DDBJ databases">
        <title>Genome Sequencing of Bee-Associated Microbes.</title>
        <authorList>
            <person name="Dunlap C."/>
        </authorList>
    </citation>
    <scope>NUCLEOTIDE SEQUENCE [LARGE SCALE GENOMIC DNA]</scope>
    <source>
        <strain evidence="3 6">NRRL B-23120</strain>
    </source>
</reference>
<proteinExistence type="inferred from homology"/>
<dbReference type="InterPro" id="IPR002347">
    <property type="entry name" value="SDR_fam"/>
</dbReference>
<evidence type="ECO:0000256" key="1">
    <source>
        <dbReference type="ARBA" id="ARBA00006484"/>
    </source>
</evidence>
<evidence type="ECO:0000313" key="5">
    <source>
        <dbReference type="Proteomes" id="UP000288943"/>
    </source>
</evidence>
<name>A0A410WWS7_9BACL</name>
<dbReference type="FunFam" id="3.40.50.720:FF:000084">
    <property type="entry name" value="Short-chain dehydrogenase reductase"/>
    <property type="match status" value="1"/>
</dbReference>
<dbReference type="PRINTS" id="PR00080">
    <property type="entry name" value="SDRFAMILY"/>
</dbReference>
<gene>
    <name evidence="3" type="ORF">M5X16_28910</name>
    <name evidence="4" type="ORF">PC41400_15175</name>
</gene>
<dbReference type="GO" id="GO:0008206">
    <property type="term" value="P:bile acid metabolic process"/>
    <property type="evidence" value="ECO:0007669"/>
    <property type="project" value="UniProtKB-ARBA"/>
</dbReference>
<evidence type="ECO:0000313" key="4">
    <source>
        <dbReference type="EMBL" id="QAV18946.1"/>
    </source>
</evidence>
<dbReference type="PANTHER" id="PTHR43639">
    <property type="entry name" value="OXIDOREDUCTASE, SHORT-CHAIN DEHYDROGENASE/REDUCTASE FAMILY (AFU_ORTHOLOGUE AFUA_5G02870)"/>
    <property type="match status" value="1"/>
</dbReference>
<dbReference type="SUPFAM" id="SSF51735">
    <property type="entry name" value="NAD(P)-binding Rossmann-fold domains"/>
    <property type="match status" value="1"/>
</dbReference>
<evidence type="ECO:0000313" key="3">
    <source>
        <dbReference type="EMBL" id="MCY9599773.1"/>
    </source>
</evidence>
<dbReference type="PRINTS" id="PR00081">
    <property type="entry name" value="GDHRDH"/>
</dbReference>
<dbReference type="GO" id="GO:0016491">
    <property type="term" value="F:oxidoreductase activity"/>
    <property type="evidence" value="ECO:0007669"/>
    <property type="project" value="UniProtKB-KW"/>
</dbReference>
<dbReference type="KEGG" id="pchi:PC41400_15175"/>
<keyword evidence="2" id="KW-0560">Oxidoreductase</keyword>
<protein>
    <submittedName>
        <fullName evidence="4">SDR family NAD(P)-dependent oxidoreductase</fullName>
    </submittedName>
    <submittedName>
        <fullName evidence="3">SDR family oxidoreductase</fullName>
    </submittedName>
</protein>
<dbReference type="PANTHER" id="PTHR43639:SF1">
    <property type="entry name" value="SHORT-CHAIN DEHYDROGENASE_REDUCTASE FAMILY PROTEIN"/>
    <property type="match status" value="1"/>
</dbReference>
<sequence>MPEKQNGQPPAVLVTGGSTGIGRGIALAFAAAGYRVAITHYQDGESAAAAAEEISRLSGVPCGVIEGDLRKLETAEATVPEALRILGRLDVLVNNAGIGLYGRIQELPAENLDSLYGLNFRAPLLLMRDASRHMIERGIRGCILNITSSRAERAYPKDVAYGGLKAGLKRAAEAAALDLAPYGIRVNCLAPGAVLVREPEPEPDKFAETVPLGRIGLPDDIGHAAVWLASGQASYVTGVSLRIDGGLILPGMPEDGSASWNPGV</sequence>
<dbReference type="InterPro" id="IPR036291">
    <property type="entry name" value="NAD(P)-bd_dom_sf"/>
</dbReference>
<dbReference type="CDD" id="cd05233">
    <property type="entry name" value="SDR_c"/>
    <property type="match status" value="1"/>
</dbReference>
<accession>A0A410WWS7</accession>
<dbReference type="EMBL" id="CP026520">
    <property type="protein sequence ID" value="QAV18946.1"/>
    <property type="molecule type" value="Genomic_DNA"/>
</dbReference>
<dbReference type="Proteomes" id="UP001527202">
    <property type="component" value="Unassembled WGS sequence"/>
</dbReference>
<dbReference type="EMBL" id="JAMDMJ010000055">
    <property type="protein sequence ID" value="MCY9599773.1"/>
    <property type="molecule type" value="Genomic_DNA"/>
</dbReference>
<comment type="similarity">
    <text evidence="1">Belongs to the short-chain dehydrogenases/reductases (SDR) family.</text>
</comment>
<reference evidence="4 5" key="1">
    <citation type="submission" date="2018-01" db="EMBL/GenBank/DDBJ databases">
        <title>The whole genome sequencing and assembly of Paenibacillus chitinolyticus KCCM 41400 strain.</title>
        <authorList>
            <person name="Kim J.-Y."/>
            <person name="Park M.-K."/>
            <person name="Lee Y.-J."/>
            <person name="Yi H."/>
            <person name="Bahn Y.-S."/>
            <person name="Kim J.F."/>
            <person name="Lee D.-W."/>
        </authorList>
    </citation>
    <scope>NUCLEOTIDE SEQUENCE [LARGE SCALE GENOMIC DNA]</scope>
    <source>
        <strain evidence="4 5">KCCM 41400</strain>
    </source>
</reference>
<dbReference type="Pfam" id="PF13561">
    <property type="entry name" value="adh_short_C2"/>
    <property type="match status" value="1"/>
</dbReference>
<evidence type="ECO:0000313" key="6">
    <source>
        <dbReference type="Proteomes" id="UP001527202"/>
    </source>
</evidence>
<organism evidence="4 5">
    <name type="scientific">Paenibacillus chitinolyticus</name>
    <dbReference type="NCBI Taxonomy" id="79263"/>
    <lineage>
        <taxon>Bacteria</taxon>
        <taxon>Bacillati</taxon>
        <taxon>Bacillota</taxon>
        <taxon>Bacilli</taxon>
        <taxon>Bacillales</taxon>
        <taxon>Paenibacillaceae</taxon>
        <taxon>Paenibacillus</taxon>
    </lineage>
</organism>
<dbReference type="GeneID" id="95376155"/>
<dbReference type="AlphaFoldDB" id="A0A410WWS7"/>
<evidence type="ECO:0000256" key="2">
    <source>
        <dbReference type="ARBA" id="ARBA00023002"/>
    </source>
</evidence>
<dbReference type="OrthoDB" id="9803333at2"/>
<dbReference type="RefSeq" id="WP_042227512.1">
    <property type="nucleotide sequence ID" value="NZ_CP026520.1"/>
</dbReference>